<dbReference type="CDD" id="cd00143">
    <property type="entry name" value="PP2Cc"/>
    <property type="match status" value="1"/>
</dbReference>
<comment type="similarity">
    <text evidence="9">Belongs to the PP2C family.</text>
</comment>
<feature type="domain" description="PPM-type phosphatase" evidence="11">
    <location>
        <begin position="253"/>
        <end position="635"/>
    </location>
</feature>
<dbReference type="FunFam" id="3.60.40.10:FF:000291">
    <property type="entry name" value="Protein phosphatase 2C 50"/>
    <property type="match status" value="1"/>
</dbReference>
<gene>
    <name evidence="12" type="ORF">HYH03_004344</name>
</gene>
<evidence type="ECO:0000313" key="13">
    <source>
        <dbReference type="Proteomes" id="UP000612055"/>
    </source>
</evidence>
<feature type="compositionally biased region" description="Low complexity" evidence="10">
    <location>
        <begin position="226"/>
        <end position="235"/>
    </location>
</feature>
<dbReference type="PANTHER" id="PTHR47992">
    <property type="entry name" value="PROTEIN PHOSPHATASE"/>
    <property type="match status" value="1"/>
</dbReference>
<keyword evidence="5 9" id="KW-0378">Hydrolase</keyword>
<feature type="region of interest" description="Disordered" evidence="10">
    <location>
        <begin position="133"/>
        <end position="166"/>
    </location>
</feature>
<dbReference type="Proteomes" id="UP000612055">
    <property type="component" value="Unassembled WGS sequence"/>
</dbReference>
<comment type="caution">
    <text evidence="12">The sequence shown here is derived from an EMBL/GenBank/DDBJ whole genome shotgun (WGS) entry which is preliminary data.</text>
</comment>
<feature type="region of interest" description="Disordered" evidence="10">
    <location>
        <begin position="636"/>
        <end position="688"/>
    </location>
</feature>
<dbReference type="SMART" id="SM00332">
    <property type="entry name" value="PP2Cc"/>
    <property type="match status" value="1"/>
</dbReference>
<dbReference type="InterPro" id="IPR015655">
    <property type="entry name" value="PP2C"/>
</dbReference>
<dbReference type="InterPro" id="IPR001932">
    <property type="entry name" value="PPM-type_phosphatase-like_dom"/>
</dbReference>
<dbReference type="SUPFAM" id="SSF81606">
    <property type="entry name" value="PP2C-like"/>
    <property type="match status" value="1"/>
</dbReference>
<dbReference type="SMART" id="SM00331">
    <property type="entry name" value="PP2C_SIG"/>
    <property type="match status" value="1"/>
</dbReference>
<evidence type="ECO:0000256" key="7">
    <source>
        <dbReference type="ARBA" id="ARBA00022912"/>
    </source>
</evidence>
<name>A0A835YH92_9CHLO</name>
<feature type="region of interest" description="Disordered" evidence="10">
    <location>
        <begin position="418"/>
        <end position="438"/>
    </location>
</feature>
<dbReference type="InterPro" id="IPR000222">
    <property type="entry name" value="PP2C_BS"/>
</dbReference>
<dbReference type="OrthoDB" id="10264738at2759"/>
<evidence type="ECO:0000256" key="1">
    <source>
        <dbReference type="ARBA" id="ARBA00001936"/>
    </source>
</evidence>
<comment type="cofactor">
    <cofactor evidence="2">
        <name>Mg(2+)</name>
        <dbReference type="ChEBI" id="CHEBI:18420"/>
    </cofactor>
</comment>
<dbReference type="InterPro" id="IPR036457">
    <property type="entry name" value="PPM-type-like_dom_sf"/>
</dbReference>
<dbReference type="GO" id="GO:0046872">
    <property type="term" value="F:metal ion binding"/>
    <property type="evidence" value="ECO:0007669"/>
    <property type="project" value="UniProtKB-KW"/>
</dbReference>
<dbReference type="Pfam" id="PF00481">
    <property type="entry name" value="PP2C"/>
    <property type="match status" value="1"/>
</dbReference>
<protein>
    <recommendedName>
        <fullName evidence="3">protein-serine/threonine phosphatase</fullName>
        <ecNumber evidence="3">3.1.3.16</ecNumber>
    </recommendedName>
</protein>
<evidence type="ECO:0000256" key="9">
    <source>
        <dbReference type="RuleBase" id="RU003465"/>
    </source>
</evidence>
<sequence length="688" mass="70368">MESQSGSPEACTLRLKRSLTLDPTGLAAAEGEVQLLSPPSVCLCGDQQSQPASACRACAPARSASPPPTPFVAAAVVHQDVVSAFQATHEVPCSPGSVFRHQDTIIETSSSEEPCATAQAPAVARISGTLSTPAEGAAPCGPFEAAPAPQPSMQRQSSSSLGAVSSCPAHGVKAVCGKRNKMEDMYAVQVNFFDIPLSPTADSDLQDKLPTRIAVQLETGEGSPTSSAPLSPSGQQQGGGAGSGGAGDTGDQSVNSCAASSDTGPGMCDTLHFFGVYDGHGGCQAAEHCAKRLHHHLSHSLAAACGCLVTDGNQLLQAPEADSSQVDWSISSSLMQSVAKLACLSMHEHNAVSPPAQGHGTVAAAAAAAASHPGSAADKSHARHRLHGVDSDSSGGSAGPDDHCLYPLQENEADVGDTLFADNDSSGSSGSSDRSDGVSITGMLEEALKEAFVKTDAEFANDGCAAMVGSTALVALVGTRKVWLANCGDSRAVLCRNGKAIQLTDDHKPEREDEAERVEKAGGQVLYWNGHRVMGVLAMSRAIGDHGLRPYIIPEPEVSVVCRTDDDDFLLLASDGLWDVMANQEATNLCVRCIKRAREKGATRNAAVRIAASVLTKAAIDRGSKDNVTVVIVDLRSERPGGPPEKPAGGVSCGGAEGTDASAGGDVPPTPTAAAPQPPTAPAVECSS</sequence>
<evidence type="ECO:0000313" key="12">
    <source>
        <dbReference type="EMBL" id="KAG2497599.1"/>
    </source>
</evidence>
<feature type="region of interest" description="Disordered" evidence="10">
    <location>
        <begin position="219"/>
        <end position="259"/>
    </location>
</feature>
<evidence type="ECO:0000256" key="3">
    <source>
        <dbReference type="ARBA" id="ARBA00013081"/>
    </source>
</evidence>
<evidence type="ECO:0000259" key="11">
    <source>
        <dbReference type="PROSITE" id="PS51746"/>
    </source>
</evidence>
<dbReference type="AlphaFoldDB" id="A0A835YH92"/>
<dbReference type="EMBL" id="JAEHOE010000013">
    <property type="protein sequence ID" value="KAG2497599.1"/>
    <property type="molecule type" value="Genomic_DNA"/>
</dbReference>
<evidence type="ECO:0000256" key="6">
    <source>
        <dbReference type="ARBA" id="ARBA00022842"/>
    </source>
</evidence>
<feature type="region of interest" description="Disordered" evidence="10">
    <location>
        <begin position="352"/>
        <end position="406"/>
    </location>
</feature>
<keyword evidence="8" id="KW-0464">Manganese</keyword>
<feature type="compositionally biased region" description="Gly residues" evidence="10">
    <location>
        <begin position="236"/>
        <end position="248"/>
    </location>
</feature>
<keyword evidence="6" id="KW-0460">Magnesium</keyword>
<dbReference type="EC" id="3.1.3.16" evidence="3"/>
<dbReference type="PROSITE" id="PS01032">
    <property type="entry name" value="PPM_1"/>
    <property type="match status" value="1"/>
</dbReference>
<organism evidence="12 13">
    <name type="scientific">Edaphochlamys debaryana</name>
    <dbReference type="NCBI Taxonomy" id="47281"/>
    <lineage>
        <taxon>Eukaryota</taxon>
        <taxon>Viridiplantae</taxon>
        <taxon>Chlorophyta</taxon>
        <taxon>core chlorophytes</taxon>
        <taxon>Chlorophyceae</taxon>
        <taxon>CS clade</taxon>
        <taxon>Chlamydomonadales</taxon>
        <taxon>Chlamydomonadales incertae sedis</taxon>
        <taxon>Edaphochlamys</taxon>
    </lineage>
</organism>
<dbReference type="PROSITE" id="PS51746">
    <property type="entry name" value="PPM_2"/>
    <property type="match status" value="1"/>
</dbReference>
<dbReference type="Gene3D" id="3.60.40.10">
    <property type="entry name" value="PPM-type phosphatase domain"/>
    <property type="match status" value="1"/>
</dbReference>
<reference evidence="12" key="1">
    <citation type="journal article" date="2020" name="bioRxiv">
        <title>Comparative genomics of Chlamydomonas.</title>
        <authorList>
            <person name="Craig R.J."/>
            <person name="Hasan A.R."/>
            <person name="Ness R.W."/>
            <person name="Keightley P.D."/>
        </authorList>
    </citation>
    <scope>NUCLEOTIDE SEQUENCE</scope>
    <source>
        <strain evidence="12">CCAP 11/70</strain>
    </source>
</reference>
<accession>A0A835YH92</accession>
<proteinExistence type="inferred from homology"/>
<dbReference type="GO" id="GO:0004722">
    <property type="term" value="F:protein serine/threonine phosphatase activity"/>
    <property type="evidence" value="ECO:0007669"/>
    <property type="project" value="UniProtKB-EC"/>
</dbReference>
<evidence type="ECO:0000256" key="10">
    <source>
        <dbReference type="SAM" id="MobiDB-lite"/>
    </source>
</evidence>
<keyword evidence="13" id="KW-1185">Reference proteome</keyword>
<keyword evidence="7 9" id="KW-0904">Protein phosphatase</keyword>
<evidence type="ECO:0000256" key="5">
    <source>
        <dbReference type="ARBA" id="ARBA00022801"/>
    </source>
</evidence>
<feature type="compositionally biased region" description="Low complexity" evidence="10">
    <location>
        <begin position="145"/>
        <end position="160"/>
    </location>
</feature>
<evidence type="ECO:0000256" key="8">
    <source>
        <dbReference type="ARBA" id="ARBA00023211"/>
    </source>
</evidence>
<evidence type="ECO:0000256" key="4">
    <source>
        <dbReference type="ARBA" id="ARBA00022723"/>
    </source>
</evidence>
<evidence type="ECO:0000256" key="2">
    <source>
        <dbReference type="ARBA" id="ARBA00001946"/>
    </source>
</evidence>
<feature type="compositionally biased region" description="Pro residues" evidence="10">
    <location>
        <begin position="668"/>
        <end position="681"/>
    </location>
</feature>
<comment type="cofactor">
    <cofactor evidence="1">
        <name>Mn(2+)</name>
        <dbReference type="ChEBI" id="CHEBI:29035"/>
    </cofactor>
</comment>
<keyword evidence="4" id="KW-0479">Metal-binding</keyword>